<feature type="domain" description="BPTI/Kunitz inhibitor" evidence="7">
    <location>
        <begin position="213"/>
        <end position="263"/>
    </location>
</feature>
<evidence type="ECO:0000313" key="8">
    <source>
        <dbReference type="EMBL" id="UYV65746.1"/>
    </source>
</evidence>
<keyword evidence="4" id="KW-0722">Serine protease inhibitor</keyword>
<evidence type="ECO:0000259" key="7">
    <source>
        <dbReference type="PROSITE" id="PS50279"/>
    </source>
</evidence>
<evidence type="ECO:0000256" key="4">
    <source>
        <dbReference type="ARBA" id="ARBA00022900"/>
    </source>
</evidence>
<dbReference type="Gene3D" id="4.10.410.10">
    <property type="entry name" value="Pancreatic trypsin inhibitor Kunitz domain"/>
    <property type="match status" value="5"/>
</dbReference>
<keyword evidence="2" id="KW-0964">Secreted</keyword>
<keyword evidence="5" id="KW-1015">Disulfide bond</keyword>
<dbReference type="PROSITE" id="PS00280">
    <property type="entry name" value="BPTI_KUNITZ_1"/>
    <property type="match status" value="4"/>
</dbReference>
<evidence type="ECO:0000256" key="2">
    <source>
        <dbReference type="ARBA" id="ARBA00022525"/>
    </source>
</evidence>
<dbReference type="PROSITE" id="PS50279">
    <property type="entry name" value="BPTI_KUNITZ_2"/>
    <property type="match status" value="5"/>
</dbReference>
<accession>A0ABY6KC19</accession>
<feature type="compositionally biased region" description="Pro residues" evidence="6">
    <location>
        <begin position="348"/>
        <end position="360"/>
    </location>
</feature>
<feature type="domain" description="BPTI/Kunitz inhibitor" evidence="7">
    <location>
        <begin position="366"/>
        <end position="416"/>
    </location>
</feature>
<evidence type="ECO:0000256" key="1">
    <source>
        <dbReference type="ARBA" id="ARBA00004613"/>
    </source>
</evidence>
<dbReference type="InterPro" id="IPR036880">
    <property type="entry name" value="Kunitz_BPTI_sf"/>
</dbReference>
<dbReference type="SUPFAM" id="SSF57362">
    <property type="entry name" value="BPTI-like"/>
    <property type="match status" value="5"/>
</dbReference>
<dbReference type="Pfam" id="PF00014">
    <property type="entry name" value="Kunitz_BPTI"/>
    <property type="match status" value="5"/>
</dbReference>
<dbReference type="Proteomes" id="UP001235939">
    <property type="component" value="Chromosome 03"/>
</dbReference>
<evidence type="ECO:0000256" key="6">
    <source>
        <dbReference type="SAM" id="MobiDB-lite"/>
    </source>
</evidence>
<keyword evidence="3" id="KW-0646">Protease inhibitor</keyword>
<feature type="domain" description="BPTI/Kunitz inhibitor" evidence="7">
    <location>
        <begin position="79"/>
        <end position="129"/>
    </location>
</feature>
<feature type="region of interest" description="Disordered" evidence="6">
    <location>
        <begin position="342"/>
        <end position="363"/>
    </location>
</feature>
<dbReference type="SMART" id="SM00131">
    <property type="entry name" value="KU"/>
    <property type="match status" value="5"/>
</dbReference>
<reference evidence="8 9" key="1">
    <citation type="submission" date="2022-01" db="EMBL/GenBank/DDBJ databases">
        <title>A chromosomal length assembly of Cordylochernes scorpioides.</title>
        <authorList>
            <person name="Zeh D."/>
            <person name="Zeh J."/>
        </authorList>
    </citation>
    <scope>NUCLEOTIDE SEQUENCE [LARGE SCALE GENOMIC DNA]</scope>
    <source>
        <strain evidence="8">IN4F17</strain>
        <tissue evidence="8">Whole Body</tissue>
    </source>
</reference>
<feature type="domain" description="BPTI/Kunitz inhibitor" evidence="7">
    <location>
        <begin position="156"/>
        <end position="206"/>
    </location>
</feature>
<evidence type="ECO:0000256" key="3">
    <source>
        <dbReference type="ARBA" id="ARBA00022690"/>
    </source>
</evidence>
<organism evidence="8 9">
    <name type="scientific">Cordylochernes scorpioides</name>
    <dbReference type="NCBI Taxonomy" id="51811"/>
    <lineage>
        <taxon>Eukaryota</taxon>
        <taxon>Metazoa</taxon>
        <taxon>Ecdysozoa</taxon>
        <taxon>Arthropoda</taxon>
        <taxon>Chelicerata</taxon>
        <taxon>Arachnida</taxon>
        <taxon>Pseudoscorpiones</taxon>
        <taxon>Cheliferoidea</taxon>
        <taxon>Chernetidae</taxon>
        <taxon>Cordylochernes</taxon>
    </lineage>
</organism>
<gene>
    <name evidence="8" type="ORF">LAZ67_3005312</name>
</gene>
<dbReference type="PANTHER" id="PTHR10083">
    <property type="entry name" value="KUNITZ-TYPE PROTEASE INHIBITOR-RELATED"/>
    <property type="match status" value="1"/>
</dbReference>
<protein>
    <submittedName>
        <fullName evidence="8">PAPLN</fullName>
    </submittedName>
</protein>
<evidence type="ECO:0000256" key="5">
    <source>
        <dbReference type="ARBA" id="ARBA00023157"/>
    </source>
</evidence>
<dbReference type="InterPro" id="IPR050098">
    <property type="entry name" value="TFPI/VKTCI-like"/>
</dbReference>
<dbReference type="PANTHER" id="PTHR10083:SF381">
    <property type="entry name" value="BPTI_KUNITZ INHIBITOR DOMAIN-CONTAINING PROTEIN"/>
    <property type="match status" value="1"/>
</dbReference>
<dbReference type="CDD" id="cd00109">
    <property type="entry name" value="Kunitz-type"/>
    <property type="match status" value="5"/>
</dbReference>
<dbReference type="EMBL" id="CP092865">
    <property type="protein sequence ID" value="UYV65746.1"/>
    <property type="molecule type" value="Genomic_DNA"/>
</dbReference>
<dbReference type="InterPro" id="IPR020901">
    <property type="entry name" value="Prtase_inh_Kunz-CS"/>
</dbReference>
<evidence type="ECO:0000313" key="9">
    <source>
        <dbReference type="Proteomes" id="UP001235939"/>
    </source>
</evidence>
<feature type="domain" description="BPTI/Kunitz inhibitor" evidence="7">
    <location>
        <begin position="290"/>
        <end position="340"/>
    </location>
</feature>
<proteinExistence type="predicted"/>
<comment type="subcellular location">
    <subcellularLocation>
        <location evidence="1">Secreted</location>
    </subcellularLocation>
</comment>
<dbReference type="InterPro" id="IPR002223">
    <property type="entry name" value="Kunitz_BPTI"/>
</dbReference>
<sequence length="429" mass="48118">MCMTEVTCFAANTSFKFILGAVYIHPGASMQDIGMLLWQGLGPYIHNSQYVPPFVQVDSSIPILLCAPPQTTAISADRCSLSHEVGNCFDYTERWFYDHQYGQCRSFRYSGCGGNANNFASLDQCREACSRGAPLTTTPATLTSSLGLPSFTVESCFLDHATGPCTQNELHWYYDKADGVCKEFYYGGCEGNDNRFVTRRECESRCGRAQDLCTLPKAKGSCRGSFTQFFYDFYADECREFEFSGCQGNANRFDNRELCEQSCRQRRTTTTSVAPPLEEETYLHRVADTCLQPYDPGSCHDLHTQWYYDSLDNLCKSFVYTGCGGNSNRFTSRRECQASCMRKATQEPGPPPGPPPPPRDPNAEVCRLPAEPGPCDQPQPRFFYDPSTQSCLTFTYSGCGGNKNRFKAIDTCQRFCSNVMRELLLSLFI</sequence>
<name>A0ABY6KC19_9ARAC</name>
<keyword evidence="9" id="KW-1185">Reference proteome</keyword>
<dbReference type="PRINTS" id="PR00759">
    <property type="entry name" value="BASICPTASE"/>
</dbReference>